<name>A0A494Y858_9BURK</name>
<reference evidence="9 10" key="1">
    <citation type="submission" date="2018-10" db="EMBL/GenBank/DDBJ databases">
        <title>Robbsia sp. DHC34, isolated from soil.</title>
        <authorList>
            <person name="Gao Z.-H."/>
            <person name="Qiu L.-H."/>
        </authorList>
    </citation>
    <scope>NUCLEOTIDE SEQUENCE [LARGE SCALE GENOMIC DNA]</scope>
    <source>
        <strain evidence="9 10">DHC34</strain>
    </source>
</reference>
<dbReference type="AlphaFoldDB" id="A0A494Y858"/>
<dbReference type="OrthoDB" id="8138334at2"/>
<keyword evidence="3" id="KW-1003">Cell membrane</keyword>
<feature type="transmembrane region" description="Helical" evidence="7">
    <location>
        <begin position="103"/>
        <end position="124"/>
    </location>
</feature>
<dbReference type="CDD" id="cd06261">
    <property type="entry name" value="TM_PBP2"/>
    <property type="match status" value="1"/>
</dbReference>
<dbReference type="PANTHER" id="PTHR30151">
    <property type="entry name" value="ALKANE SULFONATE ABC TRANSPORTER-RELATED, MEMBRANE SUBUNIT"/>
    <property type="match status" value="1"/>
</dbReference>
<evidence type="ECO:0000256" key="3">
    <source>
        <dbReference type="ARBA" id="ARBA00022475"/>
    </source>
</evidence>
<dbReference type="GO" id="GO:0005886">
    <property type="term" value="C:plasma membrane"/>
    <property type="evidence" value="ECO:0007669"/>
    <property type="project" value="UniProtKB-SubCell"/>
</dbReference>
<keyword evidence="6 7" id="KW-0472">Membrane</keyword>
<organism evidence="9 10">
    <name type="scientific">Pararobbsia silviterrae</name>
    <dbReference type="NCBI Taxonomy" id="1792498"/>
    <lineage>
        <taxon>Bacteria</taxon>
        <taxon>Pseudomonadati</taxon>
        <taxon>Pseudomonadota</taxon>
        <taxon>Betaproteobacteria</taxon>
        <taxon>Burkholderiales</taxon>
        <taxon>Burkholderiaceae</taxon>
        <taxon>Pararobbsia</taxon>
    </lineage>
</organism>
<keyword evidence="2 7" id="KW-0813">Transport</keyword>
<evidence type="ECO:0000256" key="6">
    <source>
        <dbReference type="ARBA" id="ARBA00023136"/>
    </source>
</evidence>
<sequence>MPSHRSAGQARILIYQILLLGVFLGAWEVAIRRGWIAVFLYGQPSGIWSKGLALIASGALFHDIGITAWETVSGFVIGTGLGSLAGLLLWLSPTAARVLKPYLAAINGLPIISLAPLIIVWFGVGLASKIAVASIITFVVAMISAYAGTCEIDPDQIRLMKSLGARHVQIWRMVIVPGTLPWIASILRLNVGFALIGAVVGEYISSKDGLGYMIYYAGVIYDLNAVWVGIAALMAVALLMYAVVGLLERRMRGAS</sequence>
<accession>A0A494Y858</accession>
<evidence type="ECO:0000256" key="5">
    <source>
        <dbReference type="ARBA" id="ARBA00022989"/>
    </source>
</evidence>
<dbReference type="GO" id="GO:0055085">
    <property type="term" value="P:transmembrane transport"/>
    <property type="evidence" value="ECO:0007669"/>
    <property type="project" value="InterPro"/>
</dbReference>
<dbReference type="InterPro" id="IPR000515">
    <property type="entry name" value="MetI-like"/>
</dbReference>
<dbReference type="Pfam" id="PF00528">
    <property type="entry name" value="BPD_transp_1"/>
    <property type="match status" value="1"/>
</dbReference>
<evidence type="ECO:0000256" key="7">
    <source>
        <dbReference type="RuleBase" id="RU363032"/>
    </source>
</evidence>
<keyword evidence="5 7" id="KW-1133">Transmembrane helix</keyword>
<proteinExistence type="inferred from homology"/>
<feature type="transmembrane region" description="Helical" evidence="7">
    <location>
        <begin position="12"/>
        <end position="30"/>
    </location>
</feature>
<comment type="similarity">
    <text evidence="7">Belongs to the binding-protein-dependent transport system permease family.</text>
</comment>
<dbReference type="PANTHER" id="PTHR30151:SF19">
    <property type="entry name" value="ABC TRANSPORTER PERMEASE"/>
    <property type="match status" value="1"/>
</dbReference>
<keyword evidence="10" id="KW-1185">Reference proteome</keyword>
<keyword evidence="4 7" id="KW-0812">Transmembrane</keyword>
<dbReference type="PROSITE" id="PS50928">
    <property type="entry name" value="ABC_TM1"/>
    <property type="match status" value="1"/>
</dbReference>
<dbReference type="Gene3D" id="1.10.3720.10">
    <property type="entry name" value="MetI-like"/>
    <property type="match status" value="1"/>
</dbReference>
<comment type="subcellular location">
    <subcellularLocation>
        <location evidence="1 7">Cell membrane</location>
        <topology evidence="1 7">Multi-pass membrane protein</topology>
    </subcellularLocation>
</comment>
<evidence type="ECO:0000259" key="8">
    <source>
        <dbReference type="PROSITE" id="PS50928"/>
    </source>
</evidence>
<dbReference type="InterPro" id="IPR035906">
    <property type="entry name" value="MetI-like_sf"/>
</dbReference>
<evidence type="ECO:0000313" key="10">
    <source>
        <dbReference type="Proteomes" id="UP000270342"/>
    </source>
</evidence>
<evidence type="ECO:0000256" key="1">
    <source>
        <dbReference type="ARBA" id="ARBA00004651"/>
    </source>
</evidence>
<feature type="transmembrane region" description="Helical" evidence="7">
    <location>
        <begin position="130"/>
        <end position="149"/>
    </location>
</feature>
<feature type="transmembrane region" description="Helical" evidence="7">
    <location>
        <begin position="170"/>
        <end position="200"/>
    </location>
</feature>
<evidence type="ECO:0000256" key="2">
    <source>
        <dbReference type="ARBA" id="ARBA00022448"/>
    </source>
</evidence>
<feature type="transmembrane region" description="Helical" evidence="7">
    <location>
        <begin position="75"/>
        <end position="91"/>
    </location>
</feature>
<feature type="domain" description="ABC transmembrane type-1" evidence="8">
    <location>
        <begin position="60"/>
        <end position="248"/>
    </location>
</feature>
<dbReference type="SUPFAM" id="SSF161098">
    <property type="entry name" value="MetI-like"/>
    <property type="match status" value="1"/>
</dbReference>
<evidence type="ECO:0000313" key="9">
    <source>
        <dbReference type="EMBL" id="RKP57757.1"/>
    </source>
</evidence>
<gene>
    <name evidence="9" type="ORF">D7S86_07440</name>
</gene>
<feature type="transmembrane region" description="Helical" evidence="7">
    <location>
        <begin position="225"/>
        <end position="247"/>
    </location>
</feature>
<dbReference type="EMBL" id="RBZU01000002">
    <property type="protein sequence ID" value="RKP57757.1"/>
    <property type="molecule type" value="Genomic_DNA"/>
</dbReference>
<dbReference type="Proteomes" id="UP000270342">
    <property type="component" value="Unassembled WGS sequence"/>
</dbReference>
<protein>
    <submittedName>
        <fullName evidence="9">ABC transporter permease</fullName>
    </submittedName>
</protein>
<comment type="caution">
    <text evidence="9">The sequence shown here is derived from an EMBL/GenBank/DDBJ whole genome shotgun (WGS) entry which is preliminary data.</text>
</comment>
<evidence type="ECO:0000256" key="4">
    <source>
        <dbReference type="ARBA" id="ARBA00022692"/>
    </source>
</evidence>